<comment type="caution">
    <text evidence="1">The sequence shown here is derived from an EMBL/GenBank/DDBJ whole genome shotgun (WGS) entry which is preliminary data.</text>
</comment>
<reference evidence="1" key="1">
    <citation type="submission" date="2020-10" db="EMBL/GenBank/DDBJ databases">
        <authorList>
            <person name="Gilroy R."/>
        </authorList>
    </citation>
    <scope>NUCLEOTIDE SEQUENCE</scope>
    <source>
        <strain evidence="1">CHK154-7741</strain>
    </source>
</reference>
<organism evidence="1 2">
    <name type="scientific">Candidatus Limenecus avicola</name>
    <dbReference type="NCBI Taxonomy" id="2840847"/>
    <lineage>
        <taxon>Bacteria</taxon>
        <taxon>Bacillati</taxon>
        <taxon>Bacillota</taxon>
        <taxon>Clostridia</taxon>
        <taxon>Eubacteriales</taxon>
        <taxon>Clostridiaceae</taxon>
        <taxon>Clostridiaceae incertae sedis</taxon>
        <taxon>Candidatus Limenecus</taxon>
    </lineage>
</organism>
<dbReference type="AlphaFoldDB" id="A0A9D1MZW5"/>
<evidence type="ECO:0000313" key="1">
    <source>
        <dbReference type="EMBL" id="HIU92116.1"/>
    </source>
</evidence>
<proteinExistence type="predicted"/>
<sequence>MTDAISSINSQMASQTASIQMACMGLSQQKQQGAIALQLLQGAISAMPQDPSTITAAQLQSPIDIRV</sequence>
<dbReference type="Proteomes" id="UP000886748">
    <property type="component" value="Unassembled WGS sequence"/>
</dbReference>
<name>A0A9D1MZW5_9CLOT</name>
<dbReference type="EMBL" id="DVOD01000021">
    <property type="protein sequence ID" value="HIU92116.1"/>
    <property type="molecule type" value="Genomic_DNA"/>
</dbReference>
<gene>
    <name evidence="1" type="ORF">IAD26_03155</name>
</gene>
<accession>A0A9D1MZW5</accession>
<reference evidence="1" key="2">
    <citation type="journal article" date="2021" name="PeerJ">
        <title>Extensive microbial diversity within the chicken gut microbiome revealed by metagenomics and culture.</title>
        <authorList>
            <person name="Gilroy R."/>
            <person name="Ravi A."/>
            <person name="Getino M."/>
            <person name="Pursley I."/>
            <person name="Horton D.L."/>
            <person name="Alikhan N.F."/>
            <person name="Baker D."/>
            <person name="Gharbi K."/>
            <person name="Hall N."/>
            <person name="Watson M."/>
            <person name="Adriaenssens E.M."/>
            <person name="Foster-Nyarko E."/>
            <person name="Jarju S."/>
            <person name="Secka A."/>
            <person name="Antonio M."/>
            <person name="Oren A."/>
            <person name="Chaudhuri R.R."/>
            <person name="La Ragione R."/>
            <person name="Hildebrand F."/>
            <person name="Pallen M.J."/>
        </authorList>
    </citation>
    <scope>NUCLEOTIDE SEQUENCE</scope>
    <source>
        <strain evidence="1">CHK154-7741</strain>
    </source>
</reference>
<protein>
    <submittedName>
        <fullName evidence="1">Uncharacterized protein</fullName>
    </submittedName>
</protein>
<evidence type="ECO:0000313" key="2">
    <source>
        <dbReference type="Proteomes" id="UP000886748"/>
    </source>
</evidence>